<protein>
    <submittedName>
        <fullName evidence="1">Uncharacterized protein</fullName>
    </submittedName>
</protein>
<dbReference type="EMBL" id="CP031165">
    <property type="protein sequence ID" value="AXV06900.1"/>
    <property type="molecule type" value="Genomic_DNA"/>
</dbReference>
<gene>
    <name evidence="1" type="ORF">DVS28_a2218</name>
</gene>
<proteinExistence type="predicted"/>
<evidence type="ECO:0000313" key="1">
    <source>
        <dbReference type="EMBL" id="AXV06900.1"/>
    </source>
</evidence>
<keyword evidence="2" id="KW-1185">Reference proteome</keyword>
<dbReference type="AlphaFoldDB" id="A0A346XXF3"/>
<accession>A0A346XXF3</accession>
<sequence length="83" mass="9320">MITLEETEGEVLTRWTALLVPDEPWSPDVQSTLEDLYVLQARVLERMARGGVADISPDVEHLVRALLIDRLQELTDAAVHAIQ</sequence>
<dbReference type="Proteomes" id="UP000264006">
    <property type="component" value="Chromosome"/>
</dbReference>
<dbReference type="KEGG" id="euz:DVS28_a2218"/>
<reference evidence="1 2" key="1">
    <citation type="submission" date="2018-09" db="EMBL/GenBank/DDBJ databases">
        <title>Complete genome sequence of Euzebya sp. DY32-46 isolated from seawater of Pacific Ocean.</title>
        <authorList>
            <person name="Xu L."/>
            <person name="Wu Y.-H."/>
            <person name="Xu X.-W."/>
        </authorList>
    </citation>
    <scope>NUCLEOTIDE SEQUENCE [LARGE SCALE GENOMIC DNA]</scope>
    <source>
        <strain evidence="1 2">DY32-46</strain>
    </source>
</reference>
<evidence type="ECO:0000313" key="2">
    <source>
        <dbReference type="Proteomes" id="UP000264006"/>
    </source>
</evidence>
<name>A0A346XXF3_9ACTN</name>
<organism evidence="1 2">
    <name type="scientific">Euzebya pacifica</name>
    <dbReference type="NCBI Taxonomy" id="1608957"/>
    <lineage>
        <taxon>Bacteria</taxon>
        <taxon>Bacillati</taxon>
        <taxon>Actinomycetota</taxon>
        <taxon>Nitriliruptoria</taxon>
        <taxon>Euzebyales</taxon>
    </lineage>
</organism>